<gene>
    <name evidence="4" type="ORF">NKR23_g7471</name>
</gene>
<feature type="region of interest" description="Disordered" evidence="1">
    <location>
        <begin position="32"/>
        <end position="51"/>
    </location>
</feature>
<proteinExistence type="predicted"/>
<dbReference type="Pfam" id="PF12937">
    <property type="entry name" value="F-box-like"/>
    <property type="match status" value="1"/>
</dbReference>
<dbReference type="InterPro" id="IPR050910">
    <property type="entry name" value="JMJD6_ArgDemeth/LysHydrox"/>
</dbReference>
<protein>
    <submittedName>
        <fullName evidence="4">F-box domain-containing protein</fullName>
    </submittedName>
</protein>
<sequence length="510" mass="57502">MLLRSTTEDAPGAAFTLDANGHSATAAMVDSEAMEQSQQESESRIPSHPLGVKPLGNQFLSGVTSAREHVGTFQVLPDEVQSQLLEYLDQRSLRTLGYTCRFLFAFCYSDELWKALFLESHPENKRPFVWRGTWRATLLELPCDNGIRIDCSNVFSDVLHRPFVCSNVVPSRYSSNIPPANQIKRFKDIPYEDFAANWSDEPFILTECIQSWPVCESWTISKVLDIYGDVDFRAEAVDWPFRTYHQYMFRNQDESPLYLFDRKFAEKMGIKIGKNLEGAAYWKPECFGPDLFELLGSERPAHRWLIVGPERSGSTFHKDPNGTSAWNAVIEGAKYWIMFPPDVSVPGVYVSEDNSEVTSPLSIAEWLLEFHAEARKLPQCAEGVCNAGEILHVPSGWWHLVVNLAPGIALTQNFVPNSHLADVLSFLKYRPEQVTGFGKSVIDPYGLFVERLRDSSPQLLQEALDELEHRGGKKKRRWDLAIGIGDGEEGEQIGSSFSFGFGGDDDDEIP</sequence>
<name>A0AA38VGR6_9PEZI</name>
<dbReference type="PROSITE" id="PS51184">
    <property type="entry name" value="JMJC"/>
    <property type="match status" value="1"/>
</dbReference>
<feature type="domain" description="JmjC" evidence="3">
    <location>
        <begin position="272"/>
        <end position="431"/>
    </location>
</feature>
<dbReference type="Proteomes" id="UP001174694">
    <property type="component" value="Unassembled WGS sequence"/>
</dbReference>
<evidence type="ECO:0000256" key="1">
    <source>
        <dbReference type="SAM" id="MobiDB-lite"/>
    </source>
</evidence>
<organism evidence="4 5">
    <name type="scientific">Pleurostoma richardsiae</name>
    <dbReference type="NCBI Taxonomy" id="41990"/>
    <lineage>
        <taxon>Eukaryota</taxon>
        <taxon>Fungi</taxon>
        <taxon>Dikarya</taxon>
        <taxon>Ascomycota</taxon>
        <taxon>Pezizomycotina</taxon>
        <taxon>Sordariomycetes</taxon>
        <taxon>Sordariomycetidae</taxon>
        <taxon>Calosphaeriales</taxon>
        <taxon>Pleurostomataceae</taxon>
        <taxon>Pleurostoma</taxon>
    </lineage>
</organism>
<dbReference type="InterPro" id="IPR001810">
    <property type="entry name" value="F-box_dom"/>
</dbReference>
<feature type="region of interest" description="Disordered" evidence="1">
    <location>
        <begin position="486"/>
        <end position="510"/>
    </location>
</feature>
<dbReference type="AlphaFoldDB" id="A0AA38VGR6"/>
<dbReference type="InterPro" id="IPR003347">
    <property type="entry name" value="JmjC_dom"/>
</dbReference>
<dbReference type="Gene3D" id="2.60.120.650">
    <property type="entry name" value="Cupin"/>
    <property type="match status" value="1"/>
</dbReference>
<dbReference type="Pfam" id="PF13621">
    <property type="entry name" value="Cupin_8"/>
    <property type="match status" value="1"/>
</dbReference>
<dbReference type="InterPro" id="IPR036047">
    <property type="entry name" value="F-box-like_dom_sf"/>
</dbReference>
<feature type="domain" description="F-box" evidence="2">
    <location>
        <begin position="70"/>
        <end position="116"/>
    </location>
</feature>
<accession>A0AA38VGR6</accession>
<reference evidence="4" key="1">
    <citation type="submission" date="2022-07" db="EMBL/GenBank/DDBJ databases">
        <title>Fungi with potential for degradation of polypropylene.</title>
        <authorList>
            <person name="Gostincar C."/>
        </authorList>
    </citation>
    <scope>NUCLEOTIDE SEQUENCE</scope>
    <source>
        <strain evidence="4">EXF-13308</strain>
    </source>
</reference>
<evidence type="ECO:0000313" key="5">
    <source>
        <dbReference type="Proteomes" id="UP001174694"/>
    </source>
</evidence>
<dbReference type="SUPFAM" id="SSF51197">
    <property type="entry name" value="Clavaminate synthase-like"/>
    <property type="match status" value="1"/>
</dbReference>
<evidence type="ECO:0000259" key="2">
    <source>
        <dbReference type="PROSITE" id="PS50181"/>
    </source>
</evidence>
<evidence type="ECO:0000313" key="4">
    <source>
        <dbReference type="EMBL" id="KAJ9142060.1"/>
    </source>
</evidence>
<dbReference type="GO" id="GO:0000987">
    <property type="term" value="F:cis-regulatory region sequence-specific DNA binding"/>
    <property type="evidence" value="ECO:0007669"/>
    <property type="project" value="TreeGrafter"/>
</dbReference>
<dbReference type="GO" id="GO:0005634">
    <property type="term" value="C:nucleus"/>
    <property type="evidence" value="ECO:0007669"/>
    <property type="project" value="TreeGrafter"/>
</dbReference>
<dbReference type="SUPFAM" id="SSF81383">
    <property type="entry name" value="F-box domain"/>
    <property type="match status" value="1"/>
</dbReference>
<dbReference type="InterPro" id="IPR041667">
    <property type="entry name" value="Cupin_8"/>
</dbReference>
<dbReference type="PROSITE" id="PS50181">
    <property type="entry name" value="FBOX"/>
    <property type="match status" value="1"/>
</dbReference>
<dbReference type="SMART" id="SM00558">
    <property type="entry name" value="JmjC"/>
    <property type="match status" value="1"/>
</dbReference>
<dbReference type="Gene3D" id="1.20.1280.50">
    <property type="match status" value="1"/>
</dbReference>
<comment type="caution">
    <text evidence="4">The sequence shown here is derived from an EMBL/GenBank/DDBJ whole genome shotgun (WGS) entry which is preliminary data.</text>
</comment>
<evidence type="ECO:0000259" key="3">
    <source>
        <dbReference type="PROSITE" id="PS51184"/>
    </source>
</evidence>
<dbReference type="EMBL" id="JANBVO010000023">
    <property type="protein sequence ID" value="KAJ9142060.1"/>
    <property type="molecule type" value="Genomic_DNA"/>
</dbReference>
<keyword evidence="5" id="KW-1185">Reference proteome</keyword>
<dbReference type="PANTHER" id="PTHR12480">
    <property type="entry name" value="ARGININE DEMETHYLASE AND LYSYL-HYDROXYLASE JMJD"/>
    <property type="match status" value="1"/>
</dbReference>
<dbReference type="PANTHER" id="PTHR12480:SF21">
    <property type="entry name" value="JMJC DOMAIN-CONTAINING PROTEIN 8"/>
    <property type="match status" value="1"/>
</dbReference>